<name>A0ABM8VKV3_9BACL</name>
<sequence>MTSQQHIHIERALLQDIPNLAPLFDRYRQFYGQNSDLGGADAFLRNNLQSNQSVIYFAFADERGRPHGFTQLYPMLSSVSMKKLWVLNDLYVEAEFRGQGAGRALLEAARKHAAETGAKGLELATAADNKKAQRLYEAAGYKRDVDFYHYFLSLEE</sequence>
<dbReference type="InterPro" id="IPR000182">
    <property type="entry name" value="GNAT_dom"/>
</dbReference>
<evidence type="ECO:0000313" key="5">
    <source>
        <dbReference type="Proteomes" id="UP000730618"/>
    </source>
</evidence>
<dbReference type="EMBL" id="CAJVCE010000011">
    <property type="protein sequence ID" value="CAG7647642.1"/>
    <property type="molecule type" value="Genomic_DNA"/>
</dbReference>
<dbReference type="CDD" id="cd04301">
    <property type="entry name" value="NAT_SF"/>
    <property type="match status" value="1"/>
</dbReference>
<proteinExistence type="predicted"/>
<reference evidence="4 5" key="1">
    <citation type="submission" date="2021-06" db="EMBL/GenBank/DDBJ databases">
        <authorList>
            <person name="Criscuolo A."/>
        </authorList>
    </citation>
    <scope>NUCLEOTIDE SEQUENCE [LARGE SCALE GENOMIC DNA]</scope>
    <source>
        <strain evidence="5">CIP 111802</strain>
    </source>
</reference>
<keyword evidence="2" id="KW-0012">Acyltransferase</keyword>
<comment type="caution">
    <text evidence="4">The sequence shown here is derived from an EMBL/GenBank/DDBJ whole genome shotgun (WGS) entry which is preliminary data.</text>
</comment>
<evidence type="ECO:0000256" key="1">
    <source>
        <dbReference type="ARBA" id="ARBA00022679"/>
    </source>
</evidence>
<feature type="domain" description="N-acetyltransferase" evidence="3">
    <location>
        <begin position="7"/>
        <end position="156"/>
    </location>
</feature>
<dbReference type="PANTHER" id="PTHR43877">
    <property type="entry name" value="AMINOALKYLPHOSPHONATE N-ACETYLTRANSFERASE-RELATED-RELATED"/>
    <property type="match status" value="1"/>
</dbReference>
<dbReference type="InterPro" id="IPR050832">
    <property type="entry name" value="Bact_Acetyltransf"/>
</dbReference>
<dbReference type="PROSITE" id="PS51186">
    <property type="entry name" value="GNAT"/>
    <property type="match status" value="1"/>
</dbReference>
<evidence type="ECO:0000259" key="3">
    <source>
        <dbReference type="PROSITE" id="PS51186"/>
    </source>
</evidence>
<gene>
    <name evidence="4" type="ORF">PAECIP111802_04028</name>
</gene>
<protein>
    <recommendedName>
        <fullName evidence="3">N-acetyltransferase domain-containing protein</fullName>
    </recommendedName>
</protein>
<keyword evidence="5" id="KW-1185">Reference proteome</keyword>
<organism evidence="4 5">
    <name type="scientific">Paenibacillus allorhizosphaerae</name>
    <dbReference type="NCBI Taxonomy" id="2849866"/>
    <lineage>
        <taxon>Bacteria</taxon>
        <taxon>Bacillati</taxon>
        <taxon>Bacillota</taxon>
        <taxon>Bacilli</taxon>
        <taxon>Bacillales</taxon>
        <taxon>Paenibacillaceae</taxon>
        <taxon>Paenibacillus</taxon>
    </lineage>
</organism>
<dbReference type="Proteomes" id="UP000730618">
    <property type="component" value="Unassembled WGS sequence"/>
</dbReference>
<accession>A0ABM8VKV3</accession>
<evidence type="ECO:0000313" key="4">
    <source>
        <dbReference type="EMBL" id="CAG7647642.1"/>
    </source>
</evidence>
<evidence type="ECO:0000256" key="2">
    <source>
        <dbReference type="ARBA" id="ARBA00023315"/>
    </source>
</evidence>
<dbReference type="Pfam" id="PF00583">
    <property type="entry name" value="Acetyltransf_1"/>
    <property type="match status" value="1"/>
</dbReference>
<keyword evidence="1" id="KW-0808">Transferase</keyword>
<dbReference type="PANTHER" id="PTHR43877:SF2">
    <property type="entry name" value="AMINOALKYLPHOSPHONATE N-ACETYLTRANSFERASE-RELATED"/>
    <property type="match status" value="1"/>
</dbReference>